<organism evidence="1 2">
    <name type="scientific">Kitasatospora nipponensis</name>
    <dbReference type="NCBI Taxonomy" id="258049"/>
    <lineage>
        <taxon>Bacteria</taxon>
        <taxon>Bacillati</taxon>
        <taxon>Actinomycetota</taxon>
        <taxon>Actinomycetes</taxon>
        <taxon>Kitasatosporales</taxon>
        <taxon>Streptomycetaceae</taxon>
        <taxon>Kitasatospora</taxon>
    </lineage>
</organism>
<evidence type="ECO:0000313" key="1">
    <source>
        <dbReference type="EMBL" id="GAA1269554.1"/>
    </source>
</evidence>
<name>A0ABP4HN40_9ACTN</name>
<comment type="caution">
    <text evidence="1">The sequence shown here is derived from an EMBL/GenBank/DDBJ whole genome shotgun (WGS) entry which is preliminary data.</text>
</comment>
<proteinExistence type="predicted"/>
<keyword evidence="2" id="KW-1185">Reference proteome</keyword>
<sequence>MIQTTGGPLTTVYRLQLGQGNVGETVGHATTTVPSQDVVCGAADILLSASAHTVVISESLTSSTPGCGAQVAEEVTLTLNSSGSLQVSQIGFASSELLRQ</sequence>
<reference evidence="2" key="1">
    <citation type="journal article" date="2019" name="Int. J. Syst. Evol. Microbiol.">
        <title>The Global Catalogue of Microorganisms (GCM) 10K type strain sequencing project: providing services to taxonomists for standard genome sequencing and annotation.</title>
        <authorList>
            <consortium name="The Broad Institute Genomics Platform"/>
            <consortium name="The Broad Institute Genome Sequencing Center for Infectious Disease"/>
            <person name="Wu L."/>
            <person name="Ma J."/>
        </authorList>
    </citation>
    <scope>NUCLEOTIDE SEQUENCE [LARGE SCALE GENOMIC DNA]</scope>
    <source>
        <strain evidence="2">JCM 13004</strain>
    </source>
</reference>
<dbReference type="Proteomes" id="UP001500037">
    <property type="component" value="Unassembled WGS sequence"/>
</dbReference>
<dbReference type="EMBL" id="BAAALF010000201">
    <property type="protein sequence ID" value="GAA1269554.1"/>
    <property type="molecule type" value="Genomic_DNA"/>
</dbReference>
<evidence type="ECO:0000313" key="2">
    <source>
        <dbReference type="Proteomes" id="UP001500037"/>
    </source>
</evidence>
<accession>A0ABP4HN40</accession>
<gene>
    <name evidence="1" type="ORF">GCM10009665_67530</name>
</gene>
<protein>
    <submittedName>
        <fullName evidence="1">Uncharacterized protein</fullName>
    </submittedName>
</protein>